<comment type="caution">
    <text evidence="1">The sequence shown here is derived from an EMBL/GenBank/DDBJ whole genome shotgun (WGS) entry which is preliminary data.</text>
</comment>
<dbReference type="Proteomes" id="UP000054978">
    <property type="component" value="Unassembled WGS sequence"/>
</dbReference>
<evidence type="ECO:0000313" key="1">
    <source>
        <dbReference type="EMBL" id="SAK78883.1"/>
    </source>
</evidence>
<name>A0A158C966_9BURK</name>
<organism evidence="1 2">
    <name type="scientific">Caballeronia ptereochthonis</name>
    <dbReference type="NCBI Taxonomy" id="1777144"/>
    <lineage>
        <taxon>Bacteria</taxon>
        <taxon>Pseudomonadati</taxon>
        <taxon>Pseudomonadota</taxon>
        <taxon>Betaproteobacteria</taxon>
        <taxon>Burkholderiales</taxon>
        <taxon>Burkholderiaceae</taxon>
        <taxon>Caballeronia</taxon>
    </lineage>
</organism>
<keyword evidence="2" id="KW-1185">Reference proteome</keyword>
<sequence length="41" mass="4662">METWLASIMKVRCGQDSTRAGDLRSKVDYRGPAMRPYGMAR</sequence>
<protein>
    <submittedName>
        <fullName evidence="1">Uncharacterized protein</fullName>
    </submittedName>
</protein>
<accession>A0A158C966</accession>
<dbReference type="EMBL" id="FCOB02000019">
    <property type="protein sequence ID" value="SAK78883.1"/>
    <property type="molecule type" value="Genomic_DNA"/>
</dbReference>
<reference evidence="1" key="1">
    <citation type="submission" date="2016-01" db="EMBL/GenBank/DDBJ databases">
        <authorList>
            <person name="Peeters C."/>
        </authorList>
    </citation>
    <scope>NUCLEOTIDE SEQUENCE [LARGE SCALE GENOMIC DNA]</scope>
    <source>
        <strain evidence="1">LMG 29326</strain>
    </source>
</reference>
<dbReference type="STRING" id="1777144.AWB83_04122"/>
<proteinExistence type="predicted"/>
<evidence type="ECO:0000313" key="2">
    <source>
        <dbReference type="Proteomes" id="UP000054978"/>
    </source>
</evidence>
<gene>
    <name evidence="1" type="ORF">AWB83_04122</name>
</gene>
<dbReference type="AlphaFoldDB" id="A0A158C966"/>